<evidence type="ECO:0000259" key="1">
    <source>
        <dbReference type="Pfam" id="PF12697"/>
    </source>
</evidence>
<reference evidence="3" key="1">
    <citation type="journal article" date="2019" name="Int. J. Syst. Evol. Microbiol.">
        <title>The Global Catalogue of Microorganisms (GCM) 10K type strain sequencing project: providing services to taxonomists for standard genome sequencing and annotation.</title>
        <authorList>
            <consortium name="The Broad Institute Genomics Platform"/>
            <consortium name="The Broad Institute Genome Sequencing Center for Infectious Disease"/>
            <person name="Wu L."/>
            <person name="Ma J."/>
        </authorList>
    </citation>
    <scope>NUCLEOTIDE SEQUENCE [LARGE SCALE GENOMIC DNA]</scope>
    <source>
        <strain evidence="3">JCM 14901</strain>
    </source>
</reference>
<gene>
    <name evidence="2" type="ORF">GCM10009776_25770</name>
</gene>
<sequence length="272" mass="28675">MDAPLETLSRVPGPAGDIEVVTQGTGRRIVIVHGGTGNRTWEGVADHLAASFSVLRYTRPTYRLTPPARGAAAVEIEVAEARAVATSAREPVVLVGHSSGAVVAIEAALADPSPFSALVLYEPPLDVTHSVKGAAALQRARTALDDGHPVRAMRIHLTDLVGMPRPLTTLLLAIPPARRLFADFAEGQIADNEMLDALPVGLQRFAGVQLPVLLITGEKSPRHLRDRSAQLAAVLPRPPRQTDLMGQAHGANDSAPDVLAGAITEFAARIPT</sequence>
<dbReference type="InterPro" id="IPR000073">
    <property type="entry name" value="AB_hydrolase_1"/>
</dbReference>
<organism evidence="2 3">
    <name type="scientific">Microbacterium deminutum</name>
    <dbReference type="NCBI Taxonomy" id="344164"/>
    <lineage>
        <taxon>Bacteria</taxon>
        <taxon>Bacillati</taxon>
        <taxon>Actinomycetota</taxon>
        <taxon>Actinomycetes</taxon>
        <taxon>Micrococcales</taxon>
        <taxon>Microbacteriaceae</taxon>
        <taxon>Microbacterium</taxon>
    </lineage>
</organism>
<evidence type="ECO:0000313" key="3">
    <source>
        <dbReference type="Proteomes" id="UP001499933"/>
    </source>
</evidence>
<accession>A0ABP5CCR4</accession>
<dbReference type="Proteomes" id="UP001499933">
    <property type="component" value="Unassembled WGS sequence"/>
</dbReference>
<dbReference type="Gene3D" id="3.40.50.1820">
    <property type="entry name" value="alpha/beta hydrolase"/>
    <property type="match status" value="1"/>
</dbReference>
<dbReference type="SUPFAM" id="SSF53474">
    <property type="entry name" value="alpha/beta-Hydrolases"/>
    <property type="match status" value="1"/>
</dbReference>
<proteinExistence type="predicted"/>
<comment type="caution">
    <text evidence="2">The sequence shown here is derived from an EMBL/GenBank/DDBJ whole genome shotgun (WGS) entry which is preliminary data.</text>
</comment>
<dbReference type="GO" id="GO:0016787">
    <property type="term" value="F:hydrolase activity"/>
    <property type="evidence" value="ECO:0007669"/>
    <property type="project" value="UniProtKB-KW"/>
</dbReference>
<protein>
    <submittedName>
        <fullName evidence="2">Alpha/beta hydrolase</fullName>
    </submittedName>
</protein>
<name>A0ABP5CCR4_9MICO</name>
<keyword evidence="2" id="KW-0378">Hydrolase</keyword>
<feature type="domain" description="AB hydrolase-1" evidence="1">
    <location>
        <begin position="29"/>
        <end position="261"/>
    </location>
</feature>
<keyword evidence="3" id="KW-1185">Reference proteome</keyword>
<dbReference type="Pfam" id="PF12697">
    <property type="entry name" value="Abhydrolase_6"/>
    <property type="match status" value="1"/>
</dbReference>
<evidence type="ECO:0000313" key="2">
    <source>
        <dbReference type="EMBL" id="GAA1961923.1"/>
    </source>
</evidence>
<dbReference type="InterPro" id="IPR029058">
    <property type="entry name" value="AB_hydrolase_fold"/>
</dbReference>
<dbReference type="EMBL" id="BAAAOG010000004">
    <property type="protein sequence ID" value="GAA1961923.1"/>
    <property type="molecule type" value="Genomic_DNA"/>
</dbReference>